<gene>
    <name evidence="3" type="ORF">CA2015_3257</name>
</gene>
<name>A0A0H4PHY7_9BACT</name>
<dbReference type="SUPFAM" id="SSF56059">
    <property type="entry name" value="Glutathione synthetase ATP-binding domain-like"/>
    <property type="match status" value="1"/>
</dbReference>
<dbReference type="Proteomes" id="UP000036520">
    <property type="component" value="Chromosome"/>
</dbReference>
<dbReference type="PANTHER" id="PTHR21621">
    <property type="entry name" value="RIBOSOMAL PROTEIN S6 MODIFICATION PROTEIN"/>
    <property type="match status" value="1"/>
</dbReference>
<dbReference type="AlphaFoldDB" id="A0A0H4PHY7"/>
<dbReference type="Gene3D" id="3.30.470.20">
    <property type="entry name" value="ATP-grasp fold, B domain"/>
    <property type="match status" value="1"/>
</dbReference>
<keyword evidence="4" id="KW-1185">Reference proteome</keyword>
<dbReference type="KEGG" id="camu:CA2015_3257"/>
<proteinExistence type="predicted"/>
<evidence type="ECO:0000313" key="3">
    <source>
        <dbReference type="EMBL" id="AKP52650.1"/>
    </source>
</evidence>
<dbReference type="GO" id="GO:0005524">
    <property type="term" value="F:ATP binding"/>
    <property type="evidence" value="ECO:0007669"/>
    <property type="project" value="UniProtKB-UniRule"/>
</dbReference>
<dbReference type="PROSITE" id="PS50975">
    <property type="entry name" value="ATP_GRASP"/>
    <property type="match status" value="1"/>
</dbReference>
<protein>
    <submittedName>
        <fullName evidence="3">RimK-like ATP-grasp domain protein</fullName>
    </submittedName>
</protein>
<reference evidence="3 4" key="1">
    <citation type="submission" date="2015-07" db="EMBL/GenBank/DDBJ databases">
        <authorList>
            <person name="Kim K.M."/>
        </authorList>
    </citation>
    <scope>NUCLEOTIDE SEQUENCE [LARGE SCALE GENOMIC DNA]</scope>
    <source>
        <strain evidence="3 4">KCTC 12363</strain>
    </source>
</reference>
<accession>A0A0H4PHY7</accession>
<evidence type="ECO:0000256" key="1">
    <source>
        <dbReference type="PROSITE-ProRule" id="PRU00409"/>
    </source>
</evidence>
<dbReference type="EMBL" id="CP012040">
    <property type="protein sequence ID" value="AKP52650.1"/>
    <property type="molecule type" value="Genomic_DNA"/>
</dbReference>
<dbReference type="STRING" id="320787.CA2015_3257"/>
<feature type="domain" description="ATP-grasp" evidence="2">
    <location>
        <begin position="176"/>
        <end position="369"/>
    </location>
</feature>
<dbReference type="InterPro" id="IPR013651">
    <property type="entry name" value="ATP-grasp_RimK-type"/>
</dbReference>
<dbReference type="Pfam" id="PF08443">
    <property type="entry name" value="RimK"/>
    <property type="match status" value="1"/>
</dbReference>
<dbReference type="GO" id="GO:0005737">
    <property type="term" value="C:cytoplasm"/>
    <property type="evidence" value="ECO:0007669"/>
    <property type="project" value="TreeGrafter"/>
</dbReference>
<dbReference type="GO" id="GO:0046872">
    <property type="term" value="F:metal ion binding"/>
    <property type="evidence" value="ECO:0007669"/>
    <property type="project" value="InterPro"/>
</dbReference>
<evidence type="ECO:0000259" key="2">
    <source>
        <dbReference type="PROSITE" id="PS50975"/>
    </source>
</evidence>
<keyword evidence="1" id="KW-0067">ATP-binding</keyword>
<dbReference type="PANTHER" id="PTHR21621:SF0">
    <property type="entry name" value="BETA-CITRYLGLUTAMATE SYNTHASE B-RELATED"/>
    <property type="match status" value="1"/>
</dbReference>
<dbReference type="GO" id="GO:0016879">
    <property type="term" value="F:ligase activity, forming carbon-nitrogen bonds"/>
    <property type="evidence" value="ECO:0007669"/>
    <property type="project" value="TreeGrafter"/>
</dbReference>
<organism evidence="3 4">
    <name type="scientific">Cyclobacterium amurskyense</name>
    <dbReference type="NCBI Taxonomy" id="320787"/>
    <lineage>
        <taxon>Bacteria</taxon>
        <taxon>Pseudomonadati</taxon>
        <taxon>Bacteroidota</taxon>
        <taxon>Cytophagia</taxon>
        <taxon>Cytophagales</taxon>
        <taxon>Cyclobacteriaceae</taxon>
        <taxon>Cyclobacterium</taxon>
    </lineage>
</organism>
<evidence type="ECO:0000313" key="4">
    <source>
        <dbReference type="Proteomes" id="UP000036520"/>
    </source>
</evidence>
<sequence>MNKTHKKASDLLRIPFFRGRKALNRWRYMAFRIPFLERKIVQLKKKKGEFLEVDRHRFLDTVPPVKLQHKLPKDFRVGLVKDLDNYNGEIQKVAHWYKYERFLIQNNIAYDFFSVHSSNWVDWAQKFNLIVFRPDISPWALHEARSKIFFIEEYLKIQCFPSYKEIWSYEDKINLQYLYAFHKVEHVPTFISHDQAETLEFLKQTEFPLVSKIINGSASKGVHLIKNKKKAVKFVKKVFAEGLSTYWPGFNQKNYVYFQPLIKHKGYDLRIIIVGDKAFGYYKLLPKNDFRASGSMHIQKTTLPAEAVEIALDIKNKFNHTFLAVDFLEDSTNDKFLVIETSVFVDIYTSSQSIVNGLPGYYKISTAPFKMEFCQGEVWLQELILEELLKGKP</sequence>
<dbReference type="InterPro" id="IPR011761">
    <property type="entry name" value="ATP-grasp"/>
</dbReference>
<dbReference type="InterPro" id="IPR013815">
    <property type="entry name" value="ATP_grasp_subdomain_1"/>
</dbReference>
<dbReference type="Gene3D" id="3.30.1490.20">
    <property type="entry name" value="ATP-grasp fold, A domain"/>
    <property type="match status" value="1"/>
</dbReference>
<keyword evidence="1" id="KW-0547">Nucleotide-binding</keyword>